<reference evidence="1 2" key="1">
    <citation type="submission" date="2018-06" db="EMBL/GenBank/DDBJ databases">
        <title>Genomic Encyclopedia of Archaeal and Bacterial Type Strains, Phase II (KMG-II): from individual species to whole genera.</title>
        <authorList>
            <person name="Goeker M."/>
        </authorList>
    </citation>
    <scope>NUCLEOTIDE SEQUENCE [LARGE SCALE GENOMIC DNA]</scope>
    <source>
        <strain evidence="1 2">DSM 21851</strain>
    </source>
</reference>
<gene>
    <name evidence="1" type="ORF">LX87_02397</name>
</gene>
<name>A0A327WYN1_LARAB</name>
<sequence length="89" mass="10471">MKKSYLIGRCQELLAKVDEIARRQRMINQRLKELSLRLDAIEQDLETCRTPINTCIDFIPFKTPPAKVNWAILYVYATRFKDGYYLSAN</sequence>
<dbReference type="EMBL" id="QLMC01000003">
    <property type="protein sequence ID" value="RAJ97495.1"/>
    <property type="molecule type" value="Genomic_DNA"/>
</dbReference>
<dbReference type="RefSeq" id="WP_111628479.1">
    <property type="nucleotide sequence ID" value="NZ_QLMC01000003.1"/>
</dbReference>
<proteinExistence type="predicted"/>
<dbReference type="Proteomes" id="UP000248790">
    <property type="component" value="Unassembled WGS sequence"/>
</dbReference>
<evidence type="ECO:0000313" key="1">
    <source>
        <dbReference type="EMBL" id="RAJ97495.1"/>
    </source>
</evidence>
<keyword evidence="2" id="KW-1185">Reference proteome</keyword>
<dbReference type="OrthoDB" id="9878178at2"/>
<dbReference type="AlphaFoldDB" id="A0A327WYN1"/>
<organism evidence="1 2">
    <name type="scientific">Larkinella arboricola</name>
    <dbReference type="NCBI Taxonomy" id="643671"/>
    <lineage>
        <taxon>Bacteria</taxon>
        <taxon>Pseudomonadati</taxon>
        <taxon>Bacteroidota</taxon>
        <taxon>Cytophagia</taxon>
        <taxon>Cytophagales</taxon>
        <taxon>Spirosomataceae</taxon>
        <taxon>Larkinella</taxon>
    </lineage>
</organism>
<comment type="caution">
    <text evidence="1">The sequence shown here is derived from an EMBL/GenBank/DDBJ whole genome shotgun (WGS) entry which is preliminary data.</text>
</comment>
<accession>A0A327WYN1</accession>
<protein>
    <submittedName>
        <fullName evidence="1">Uncharacterized protein</fullName>
    </submittedName>
</protein>
<evidence type="ECO:0000313" key="2">
    <source>
        <dbReference type="Proteomes" id="UP000248790"/>
    </source>
</evidence>